<keyword evidence="2" id="KW-0472">Membrane</keyword>
<proteinExistence type="predicted"/>
<name>A0AAV8W0X2_9CUCU</name>
<evidence type="ECO:0000256" key="2">
    <source>
        <dbReference type="SAM" id="Phobius"/>
    </source>
</evidence>
<feature type="transmembrane region" description="Helical" evidence="2">
    <location>
        <begin position="81"/>
        <end position="101"/>
    </location>
</feature>
<dbReference type="EMBL" id="JANEYG010000016">
    <property type="protein sequence ID" value="KAJ8919887.1"/>
    <property type="molecule type" value="Genomic_DNA"/>
</dbReference>
<gene>
    <name evidence="3" type="ORF">NQ315_006416</name>
</gene>
<evidence type="ECO:0000256" key="1">
    <source>
        <dbReference type="SAM" id="MobiDB-lite"/>
    </source>
</evidence>
<dbReference type="AlphaFoldDB" id="A0AAV8W0X2"/>
<feature type="region of interest" description="Disordered" evidence="1">
    <location>
        <begin position="206"/>
        <end position="278"/>
    </location>
</feature>
<dbReference type="Proteomes" id="UP001159042">
    <property type="component" value="Unassembled WGS sequence"/>
</dbReference>
<evidence type="ECO:0000313" key="3">
    <source>
        <dbReference type="EMBL" id="KAJ8919887.1"/>
    </source>
</evidence>
<keyword evidence="4" id="KW-1185">Reference proteome</keyword>
<reference evidence="3 4" key="1">
    <citation type="journal article" date="2023" name="Insect Mol. Biol.">
        <title>Genome sequencing provides insights into the evolution of gene families encoding plant cell wall-degrading enzymes in longhorned beetles.</title>
        <authorList>
            <person name="Shin N.R."/>
            <person name="Okamura Y."/>
            <person name="Kirsch R."/>
            <person name="Pauchet Y."/>
        </authorList>
    </citation>
    <scope>NUCLEOTIDE SEQUENCE [LARGE SCALE GENOMIC DNA]</scope>
    <source>
        <strain evidence="3">EAD_L_NR</strain>
    </source>
</reference>
<keyword evidence="2" id="KW-1133">Transmembrane helix</keyword>
<keyword evidence="2" id="KW-0812">Transmembrane</keyword>
<feature type="compositionally biased region" description="Polar residues" evidence="1">
    <location>
        <begin position="231"/>
        <end position="240"/>
    </location>
</feature>
<feature type="transmembrane region" description="Helical" evidence="2">
    <location>
        <begin position="169"/>
        <end position="187"/>
    </location>
</feature>
<comment type="caution">
    <text evidence="3">The sequence shown here is derived from an EMBL/GenBank/DDBJ whole genome shotgun (WGS) entry which is preliminary data.</text>
</comment>
<protein>
    <submittedName>
        <fullName evidence="3">Uncharacterized protein</fullName>
    </submittedName>
</protein>
<sequence>MKLSTNQRNLAKVAGVLGLLQGLAWAAMSLAAIILHNWSPALTADSDVAYTRLLELLIYYRFIYDQTTSSGFVVRPFDFTIFMWVYFIASIGWIALSIDQLTAIHHGKTRQKLMIYVWGVVTLITSLIDLVFACLLARDYANCTEESSESIHQCYLTTGIVMTVAARGFTLWLVNIILSFTMLYIASHIEEADKLEKWLTKHKLPRVTVPKPTNPTTRNGKESPYFLDSDSPFSFSNQDYNMFDNKGDTVSSSQGRDGRSPSGGNAPSFLSRGDRFSY</sequence>
<evidence type="ECO:0000313" key="4">
    <source>
        <dbReference type="Proteomes" id="UP001159042"/>
    </source>
</evidence>
<organism evidence="3 4">
    <name type="scientific">Exocentrus adspersus</name>
    <dbReference type="NCBI Taxonomy" id="1586481"/>
    <lineage>
        <taxon>Eukaryota</taxon>
        <taxon>Metazoa</taxon>
        <taxon>Ecdysozoa</taxon>
        <taxon>Arthropoda</taxon>
        <taxon>Hexapoda</taxon>
        <taxon>Insecta</taxon>
        <taxon>Pterygota</taxon>
        <taxon>Neoptera</taxon>
        <taxon>Endopterygota</taxon>
        <taxon>Coleoptera</taxon>
        <taxon>Polyphaga</taxon>
        <taxon>Cucujiformia</taxon>
        <taxon>Chrysomeloidea</taxon>
        <taxon>Cerambycidae</taxon>
        <taxon>Lamiinae</taxon>
        <taxon>Acanthocinini</taxon>
        <taxon>Exocentrus</taxon>
    </lineage>
</organism>
<accession>A0AAV8W0X2</accession>
<feature type="transmembrane region" description="Helical" evidence="2">
    <location>
        <begin position="113"/>
        <end position="138"/>
    </location>
</feature>